<dbReference type="SUPFAM" id="SSF56784">
    <property type="entry name" value="HAD-like"/>
    <property type="match status" value="1"/>
</dbReference>
<sequence length="133" mass="15538">MNEQFRRGTIIVDLDGTICEHRYPDFGPPLAGAREALQRFKESGYWIIIHSVRTSSVYRESEDYDPKVNSPEAVSEYLERHNIPFDEIWMHDKALGVAYIDDRGVRAVGDRNQSNWKEIADSLIQEPFRPRVW</sequence>
<dbReference type="Gene3D" id="3.40.50.1000">
    <property type="entry name" value="HAD superfamily/HAD-like"/>
    <property type="match status" value="1"/>
</dbReference>
<protein>
    <submittedName>
        <fullName evidence="1">Uncharacterized protein</fullName>
    </submittedName>
</protein>
<dbReference type="EMBL" id="AZHW01001061">
    <property type="protein sequence ID" value="ETW94481.1"/>
    <property type="molecule type" value="Genomic_DNA"/>
</dbReference>
<name>W4LAY8_ENTF1</name>
<evidence type="ECO:0000313" key="1">
    <source>
        <dbReference type="EMBL" id="ETW94481.1"/>
    </source>
</evidence>
<accession>W4LAY8</accession>
<organism evidence="1 2">
    <name type="scientific">Entotheonella factor</name>
    <dbReference type="NCBI Taxonomy" id="1429438"/>
    <lineage>
        <taxon>Bacteria</taxon>
        <taxon>Pseudomonadati</taxon>
        <taxon>Nitrospinota/Tectimicrobiota group</taxon>
        <taxon>Candidatus Tectimicrobiota</taxon>
        <taxon>Candidatus Entotheonellia</taxon>
        <taxon>Candidatus Entotheonellales</taxon>
        <taxon>Candidatus Entotheonellaceae</taxon>
        <taxon>Candidatus Entotheonella</taxon>
    </lineage>
</organism>
<comment type="caution">
    <text evidence="1">The sequence shown here is derived from an EMBL/GenBank/DDBJ whole genome shotgun (WGS) entry which is preliminary data.</text>
</comment>
<dbReference type="AlphaFoldDB" id="W4LAY8"/>
<reference evidence="1 2" key="1">
    <citation type="journal article" date="2014" name="Nature">
        <title>An environmental bacterial taxon with a large and distinct metabolic repertoire.</title>
        <authorList>
            <person name="Wilson M.C."/>
            <person name="Mori T."/>
            <person name="Ruckert C."/>
            <person name="Uria A.R."/>
            <person name="Helf M.J."/>
            <person name="Takada K."/>
            <person name="Gernert C."/>
            <person name="Steffens U.A."/>
            <person name="Heycke N."/>
            <person name="Schmitt S."/>
            <person name="Rinke C."/>
            <person name="Helfrich E.J."/>
            <person name="Brachmann A.O."/>
            <person name="Gurgui C."/>
            <person name="Wakimoto T."/>
            <person name="Kracht M."/>
            <person name="Crusemann M."/>
            <person name="Hentschel U."/>
            <person name="Abe I."/>
            <person name="Matsunaga S."/>
            <person name="Kalinowski J."/>
            <person name="Takeyama H."/>
            <person name="Piel J."/>
        </authorList>
    </citation>
    <scope>NUCLEOTIDE SEQUENCE [LARGE SCALE GENOMIC DNA]</scope>
    <source>
        <strain evidence="2">TSY1</strain>
    </source>
</reference>
<gene>
    <name evidence="1" type="ORF">ETSY1_34680</name>
</gene>
<proteinExistence type="predicted"/>
<dbReference type="InterPro" id="IPR023214">
    <property type="entry name" value="HAD_sf"/>
</dbReference>
<keyword evidence="2" id="KW-1185">Reference proteome</keyword>
<dbReference type="Proteomes" id="UP000019141">
    <property type="component" value="Unassembled WGS sequence"/>
</dbReference>
<dbReference type="HOGENOM" id="CLU_142258_0_0_7"/>
<dbReference type="InterPro" id="IPR036412">
    <property type="entry name" value="HAD-like_sf"/>
</dbReference>
<evidence type="ECO:0000313" key="2">
    <source>
        <dbReference type="Proteomes" id="UP000019141"/>
    </source>
</evidence>